<evidence type="ECO:0000256" key="4">
    <source>
        <dbReference type="ARBA" id="ARBA00022692"/>
    </source>
</evidence>
<feature type="transmembrane region" description="Helical" evidence="10">
    <location>
        <begin position="178"/>
        <end position="199"/>
    </location>
</feature>
<dbReference type="InterPro" id="IPR050324">
    <property type="entry name" value="CDP-alcohol_PTase-I"/>
</dbReference>
<evidence type="ECO:0000256" key="10">
    <source>
        <dbReference type="SAM" id="Phobius"/>
    </source>
</evidence>
<comment type="subcellular location">
    <subcellularLocation>
        <location evidence="1">Membrane</location>
        <topology evidence="1">Multi-pass membrane protein</topology>
    </subcellularLocation>
</comment>
<dbReference type="GO" id="GO:0016780">
    <property type="term" value="F:phosphotransferase activity, for other substituted phosphate groups"/>
    <property type="evidence" value="ECO:0007669"/>
    <property type="project" value="InterPro"/>
</dbReference>
<proteinExistence type="predicted"/>
<feature type="transmembrane region" description="Helical" evidence="10">
    <location>
        <begin position="119"/>
        <end position="136"/>
    </location>
</feature>
<keyword evidence="7 10" id="KW-0472">Membrane</keyword>
<dbReference type="InterPro" id="IPR000462">
    <property type="entry name" value="CDP-OH_P_trans"/>
</dbReference>
<evidence type="ECO:0000313" key="11">
    <source>
        <dbReference type="EMBL" id="AYV77983.1"/>
    </source>
</evidence>
<dbReference type="InterPro" id="IPR048254">
    <property type="entry name" value="CDP_ALCOHOL_P_TRANSF_CS"/>
</dbReference>
<evidence type="ECO:0000256" key="5">
    <source>
        <dbReference type="ARBA" id="ARBA00022989"/>
    </source>
</evidence>
<dbReference type="GO" id="GO:0008654">
    <property type="term" value="P:phospholipid biosynthetic process"/>
    <property type="evidence" value="ECO:0007669"/>
    <property type="project" value="UniProtKB-KW"/>
</dbReference>
<keyword evidence="3 11" id="KW-0808">Transferase</keyword>
<accession>A0A3G4ZWK3</accession>
<reference evidence="11" key="1">
    <citation type="submission" date="2018-10" db="EMBL/GenBank/DDBJ databases">
        <title>Hidden diversity of soil giant viruses.</title>
        <authorList>
            <person name="Schulz F."/>
            <person name="Alteio L."/>
            <person name="Goudeau D."/>
            <person name="Ryan E.M."/>
            <person name="Malmstrom R.R."/>
            <person name="Blanchard J."/>
            <person name="Woyke T."/>
        </authorList>
    </citation>
    <scope>NUCLEOTIDE SEQUENCE</scope>
    <source>
        <strain evidence="11">EDV1</strain>
    </source>
</reference>
<evidence type="ECO:0000256" key="2">
    <source>
        <dbReference type="ARBA" id="ARBA00022516"/>
    </source>
</evidence>
<keyword evidence="2" id="KW-0444">Lipid biosynthesis</keyword>
<sequence>MKKLPNNLDDPMDNIFSYISDLFSPPCKKIGMTPNSITTISLIFGVLAIYYMIIANYQLAAIFYLIAYFFDVMDGYYARKYNMETEFGDYYDHFADMFKNGVILIILIYLLYIHGKYEYILLIVILGIISMIQLGAQEKYLDSISSTHQKSSTLSNFKSLCFANDKESIENILKYTRFSGVGITVVIISIIIFNLDAILK</sequence>
<keyword evidence="5 10" id="KW-1133">Transmembrane helix</keyword>
<dbReference type="GO" id="GO:0016020">
    <property type="term" value="C:membrane"/>
    <property type="evidence" value="ECO:0007669"/>
    <property type="project" value="UniProtKB-SubCell"/>
</dbReference>
<evidence type="ECO:0000256" key="7">
    <source>
        <dbReference type="ARBA" id="ARBA00023136"/>
    </source>
</evidence>
<evidence type="ECO:0000256" key="9">
    <source>
        <dbReference type="ARBA" id="ARBA00023264"/>
    </source>
</evidence>
<dbReference type="InterPro" id="IPR043130">
    <property type="entry name" value="CDP-OH_PTrfase_TM_dom"/>
</dbReference>
<evidence type="ECO:0000256" key="6">
    <source>
        <dbReference type="ARBA" id="ARBA00023098"/>
    </source>
</evidence>
<dbReference type="Gene3D" id="1.20.120.1760">
    <property type="match status" value="1"/>
</dbReference>
<keyword evidence="4 10" id="KW-0812">Transmembrane</keyword>
<protein>
    <submittedName>
        <fullName evidence="11">CDP-alcohol phosphatidyltransferase</fullName>
    </submittedName>
</protein>
<dbReference type="PANTHER" id="PTHR14269">
    <property type="entry name" value="CDP-DIACYLGLYCEROL--GLYCEROL-3-PHOSPHATE 3-PHOSPHATIDYLTRANSFERASE-RELATED"/>
    <property type="match status" value="1"/>
</dbReference>
<feature type="transmembrane region" description="Helical" evidence="10">
    <location>
        <begin position="90"/>
        <end position="112"/>
    </location>
</feature>
<gene>
    <name evidence="11" type="ORF">Edafosvirus3_61</name>
</gene>
<keyword evidence="9" id="KW-1208">Phospholipid metabolism</keyword>
<name>A0A3G4ZWK3_9VIRU</name>
<dbReference type="Pfam" id="PF01066">
    <property type="entry name" value="CDP-OH_P_transf"/>
    <property type="match status" value="1"/>
</dbReference>
<evidence type="ECO:0000256" key="3">
    <source>
        <dbReference type="ARBA" id="ARBA00022679"/>
    </source>
</evidence>
<keyword evidence="8" id="KW-0594">Phospholipid biosynthesis</keyword>
<evidence type="ECO:0000256" key="8">
    <source>
        <dbReference type="ARBA" id="ARBA00023209"/>
    </source>
</evidence>
<dbReference type="PROSITE" id="PS00379">
    <property type="entry name" value="CDP_ALCOHOL_P_TRANSF"/>
    <property type="match status" value="1"/>
</dbReference>
<evidence type="ECO:0000256" key="1">
    <source>
        <dbReference type="ARBA" id="ARBA00004141"/>
    </source>
</evidence>
<organism evidence="11">
    <name type="scientific">Edafosvirus sp</name>
    <dbReference type="NCBI Taxonomy" id="2487765"/>
    <lineage>
        <taxon>Viruses</taxon>
        <taxon>Varidnaviria</taxon>
        <taxon>Bamfordvirae</taxon>
        <taxon>Nucleocytoviricota</taxon>
        <taxon>Megaviricetes</taxon>
        <taxon>Imitervirales</taxon>
        <taxon>Mimiviridae</taxon>
        <taxon>Klosneuvirinae</taxon>
    </lineage>
</organism>
<feature type="transmembrane region" description="Helical" evidence="10">
    <location>
        <begin position="42"/>
        <end position="70"/>
    </location>
</feature>
<dbReference type="EMBL" id="MK072068">
    <property type="protein sequence ID" value="AYV77983.1"/>
    <property type="molecule type" value="Genomic_DNA"/>
</dbReference>
<keyword evidence="6" id="KW-0443">Lipid metabolism</keyword>